<feature type="non-terminal residue" evidence="3">
    <location>
        <position position="1"/>
    </location>
</feature>
<evidence type="ECO:0000256" key="2">
    <source>
        <dbReference type="ARBA" id="ARBA00023134"/>
    </source>
</evidence>
<dbReference type="GO" id="GO:0005525">
    <property type="term" value="F:GTP binding"/>
    <property type="evidence" value="ECO:0007669"/>
    <property type="project" value="UniProtKB-KW"/>
</dbReference>
<dbReference type="Gene3D" id="3.40.50.300">
    <property type="entry name" value="P-loop containing nucleotide triphosphate hydrolases"/>
    <property type="match status" value="1"/>
</dbReference>
<dbReference type="SUPFAM" id="SSF52540">
    <property type="entry name" value="P-loop containing nucleoside triphosphate hydrolases"/>
    <property type="match status" value="1"/>
</dbReference>
<keyword evidence="1" id="KW-0547">Nucleotide-binding</keyword>
<keyword evidence="2" id="KW-0342">GTP-binding</keyword>
<dbReference type="OrthoDB" id="25896at2759"/>
<accession>A0A2G9U4Y1</accession>
<evidence type="ECO:0000256" key="1">
    <source>
        <dbReference type="ARBA" id="ARBA00022741"/>
    </source>
</evidence>
<dbReference type="InterPro" id="IPR003578">
    <property type="entry name" value="Small_GTPase_Rho"/>
</dbReference>
<evidence type="ECO:0008006" key="5">
    <source>
        <dbReference type="Google" id="ProtNLM"/>
    </source>
</evidence>
<proteinExistence type="predicted"/>
<evidence type="ECO:0000313" key="3">
    <source>
        <dbReference type="EMBL" id="PIO64752.1"/>
    </source>
</evidence>
<dbReference type="GO" id="GO:0003924">
    <property type="term" value="F:GTPase activity"/>
    <property type="evidence" value="ECO:0007669"/>
    <property type="project" value="InterPro"/>
</dbReference>
<reference evidence="3 4" key="1">
    <citation type="submission" date="2015-09" db="EMBL/GenBank/DDBJ databases">
        <title>Draft genome of the parasitic nematode Teladorsagia circumcincta isolate WARC Sus (inbred).</title>
        <authorList>
            <person name="Mitreva M."/>
        </authorList>
    </citation>
    <scope>NUCLEOTIDE SEQUENCE [LARGE SCALE GENOMIC DNA]</scope>
    <source>
        <strain evidence="3 4">S</strain>
    </source>
</reference>
<sequence>ITSDCHRMIPPFVQVKAIGRSQNNSPALHYTKKHARRRELITAFNGRKCVFVDSSFVEQTSEKPHVYLLCVSVASQSSVEETLNMILDTVIERIRGVPFILVGTQIEKRLSMLIENYGCGEVKYLPMTLNQAEAFAKRIGASEYFECSEVTGEGLDEVFEGAFEIGHKYALEQLRGSRRKLMQLQETEPEKPGCITQ</sequence>
<dbReference type="EMBL" id="KZ349610">
    <property type="protein sequence ID" value="PIO64752.1"/>
    <property type="molecule type" value="Genomic_DNA"/>
</dbReference>
<dbReference type="PANTHER" id="PTHR24072">
    <property type="entry name" value="RHO FAMILY GTPASE"/>
    <property type="match status" value="1"/>
</dbReference>
<dbReference type="GO" id="GO:0007264">
    <property type="term" value="P:small GTPase-mediated signal transduction"/>
    <property type="evidence" value="ECO:0007669"/>
    <property type="project" value="InterPro"/>
</dbReference>
<dbReference type="SMART" id="SM00174">
    <property type="entry name" value="RHO"/>
    <property type="match status" value="1"/>
</dbReference>
<protein>
    <recommendedName>
        <fullName evidence="5">Ras family protein</fullName>
    </recommendedName>
</protein>
<dbReference type="Proteomes" id="UP000230423">
    <property type="component" value="Unassembled WGS sequence"/>
</dbReference>
<keyword evidence="4" id="KW-1185">Reference proteome</keyword>
<dbReference type="InterPro" id="IPR027417">
    <property type="entry name" value="P-loop_NTPase"/>
</dbReference>
<name>A0A2G9U4Y1_TELCI</name>
<dbReference type="InterPro" id="IPR001806">
    <property type="entry name" value="Small_GTPase"/>
</dbReference>
<dbReference type="AlphaFoldDB" id="A0A2G9U4Y1"/>
<gene>
    <name evidence="3" type="ORF">TELCIR_13607</name>
</gene>
<organism evidence="3 4">
    <name type="scientific">Teladorsagia circumcincta</name>
    <name type="common">Brown stomach worm</name>
    <name type="synonym">Ostertagia circumcincta</name>
    <dbReference type="NCBI Taxonomy" id="45464"/>
    <lineage>
        <taxon>Eukaryota</taxon>
        <taxon>Metazoa</taxon>
        <taxon>Ecdysozoa</taxon>
        <taxon>Nematoda</taxon>
        <taxon>Chromadorea</taxon>
        <taxon>Rhabditida</taxon>
        <taxon>Rhabditina</taxon>
        <taxon>Rhabditomorpha</taxon>
        <taxon>Strongyloidea</taxon>
        <taxon>Trichostrongylidae</taxon>
        <taxon>Teladorsagia</taxon>
    </lineage>
</organism>
<evidence type="ECO:0000313" key="4">
    <source>
        <dbReference type="Proteomes" id="UP000230423"/>
    </source>
</evidence>
<dbReference type="Pfam" id="PF00071">
    <property type="entry name" value="Ras"/>
    <property type="match status" value="1"/>
</dbReference>